<evidence type="ECO:0000313" key="8">
    <source>
        <dbReference type="Proteomes" id="UP000256718"/>
    </source>
</evidence>
<keyword evidence="3 4" id="KW-0472">Membrane</keyword>
<evidence type="ECO:0000313" key="5">
    <source>
        <dbReference type="EMBL" id="OCM71979.1"/>
    </source>
</evidence>
<dbReference type="KEGG" id="sage:EN72_08005"/>
<organism evidence="6 8">
    <name type="scientific">Streptococcus agalactiae</name>
    <dbReference type="NCBI Taxonomy" id="1311"/>
    <lineage>
        <taxon>Bacteria</taxon>
        <taxon>Bacillati</taxon>
        <taxon>Bacillota</taxon>
        <taxon>Bacilli</taxon>
        <taxon>Lactobacillales</taxon>
        <taxon>Streptococcaceae</taxon>
        <taxon>Streptococcus</taxon>
    </lineage>
</organism>
<dbReference type="HAMAP" id="MF_01473">
    <property type="entry name" value="GtfB"/>
    <property type="match status" value="1"/>
</dbReference>
<evidence type="ECO:0000313" key="7">
    <source>
        <dbReference type="Proteomes" id="UP000093122"/>
    </source>
</evidence>
<evidence type="ECO:0000256" key="1">
    <source>
        <dbReference type="ARBA" id="ARBA00004922"/>
    </source>
</evidence>
<evidence type="ECO:0000313" key="6">
    <source>
        <dbReference type="EMBL" id="RDY75739.1"/>
    </source>
</evidence>
<accession>A0A0E1EIM4</accession>
<gene>
    <name evidence="4 6" type="primary">gtfB</name>
    <name evidence="5" type="ORF">AX245_07795</name>
    <name evidence="6" type="ORF">C4618_12520</name>
</gene>
<comment type="subcellular location">
    <subcellularLocation>
        <location evidence="4">Cell membrane</location>
        <topology evidence="4">Peripheral membrane protein</topology>
    </subcellularLocation>
</comment>
<comment type="subunit">
    <text evidence="4">Forms a heterotetramer with 2 subunits each of GtfA and GtfB. Part of the accessory SecA2/SecY2 protein translocation apparatus.</text>
</comment>
<evidence type="ECO:0000256" key="3">
    <source>
        <dbReference type="ARBA" id="ARBA00023136"/>
    </source>
</evidence>
<protein>
    <recommendedName>
        <fullName evidence="4">UDP-N-acetylglucosamine--peptide N-acetylglucosaminyltransferase stabilizing protein GtfB</fullName>
    </recommendedName>
    <alternativeName>
        <fullName evidence="4">Glycosyltransferase stabilizing protein GtfB</fullName>
    </alternativeName>
</protein>
<dbReference type="GO" id="GO:0031647">
    <property type="term" value="P:regulation of protein stability"/>
    <property type="evidence" value="ECO:0007669"/>
    <property type="project" value="UniProtKB-UniRule"/>
</dbReference>
<dbReference type="OMA" id="MTNSDQI"/>
<comment type="pathway">
    <text evidence="1 4">Protein modification; protein glycosylation.</text>
</comment>
<keyword evidence="2 4" id="KW-1003">Cell membrane</keyword>
<dbReference type="AlphaFoldDB" id="A0A0E1EIM4"/>
<evidence type="ECO:0000256" key="2">
    <source>
        <dbReference type="ARBA" id="ARBA00022475"/>
    </source>
</evidence>
<evidence type="ECO:0000256" key="4">
    <source>
        <dbReference type="HAMAP-Rule" id="MF_01473"/>
    </source>
</evidence>
<dbReference type="GO" id="GO:0005886">
    <property type="term" value="C:plasma membrane"/>
    <property type="evidence" value="ECO:0007669"/>
    <property type="project" value="UniProtKB-SubCell"/>
</dbReference>
<dbReference type="Proteomes" id="UP000256718">
    <property type="component" value="Unassembled WGS sequence"/>
</dbReference>
<reference evidence="6 8" key="2">
    <citation type="journal article" date="2018" name="Emerg. Microbes Infect.">
        <title>Phenotypic and molecular analysis of nontypeable Group B streptococci: identification of cps2a and hybrid cps2a/cps5 Group B streptococcal capsule gene clusters.</title>
        <authorList>
            <person name="Alhhazmi A."/>
            <person name="Tyrrell G.J."/>
        </authorList>
    </citation>
    <scope>NUCLEOTIDE SEQUENCE [LARGE SCALE GENOMIC DNA]</scope>
    <source>
        <strain evidence="6 8">PLGBS17</strain>
    </source>
</reference>
<comment type="similarity">
    <text evidence="4">Belongs to the GtfB family.</text>
</comment>
<dbReference type="NCBIfam" id="TIGR02919">
    <property type="entry name" value="accessory Sec system glycosylation chaperone GtfB"/>
    <property type="match status" value="1"/>
</dbReference>
<comment type="function">
    <text evidence="4">Required for polymorphic O-glycosylation of the serine-rich repeat protein in this bacteria. A stabilizing protein that is part of the accessory SecA2/SecY2 system specifically required to export serine-rich repeat cell wall proteins usually encoded upstream in the same operon. The GtfA-GtfB complex adds GlcNAc from UDP-GlcNAc to the substrate protein, attaching the first sugar residue. Stabilizes the glycosylation activity of GtfA. Has no N-acetylglucosaminyl transferase activity on its own.</text>
</comment>
<dbReference type="RefSeq" id="WP_000609039.1">
    <property type="nucleotide sequence ID" value="NZ_BCNI01000025.1"/>
</dbReference>
<sequence length="441" mass="50933">MINLFDSYTQSSWDLHFSLIKSGYINPTIALNDDGFLPDDVTSPYLYYTGFAKIGAGRPLYYNELRVPDTWEIIGFSSGADIVDLGVKKGRIIYANPNHRRLIKEVDWFDEQGRVILKDRFNKFGFCFAQTFYNVDGQAIQTSYYNKDGQEVISENHMTGDYILNDNNQFKVFKSKVEFVINYLQEAKFNLDRIFYNSLSTPFLVSFYLNRLESKDVLFWQEPLVDDIPGNMRLLLNNPSPNTKIVIQSYEAYANAMRLLTDEEQKQVSFLGFMYPLKETEKLHNQALILTNSDQIEALESLVTSLPNLTFNIGALTEMSSELMNFGKYDNVVLYPNITTNQIQYLSNICAFYLDINHHNEILSAVRSAFEHQQLIFAFEETSHQIRFVSPKNIFPKKDIFTFISHLQPLIGNKCNIEKALKQQLEDCHVSSSTQYQSVIN</sequence>
<dbReference type="EMBL" id="MAWT01000011">
    <property type="protein sequence ID" value="OCM71979.1"/>
    <property type="molecule type" value="Genomic_DNA"/>
</dbReference>
<dbReference type="Proteomes" id="UP000093122">
    <property type="component" value="Unassembled WGS sequence"/>
</dbReference>
<dbReference type="UniPathway" id="UPA00378"/>
<dbReference type="GO" id="GO:0017122">
    <property type="term" value="C:protein N-acetylglucosaminyltransferase complex"/>
    <property type="evidence" value="ECO:0007669"/>
    <property type="project" value="UniProtKB-UniRule"/>
</dbReference>
<reference evidence="5 7" key="1">
    <citation type="journal article" date="2016" name="Sci. Rep.">
        <title>Serotype IV Streptococcus agalactiae ST-452 has arisen from large genomic recombination events between CC23 and the hypervirulent CC17 lineages.</title>
        <authorList>
            <person name="Campisi E."/>
            <person name="Rinaudo C.D."/>
            <person name="Donati C."/>
            <person name="Barucco M."/>
            <person name="Torricelli G."/>
            <person name="Edwards M.S."/>
            <person name="Baker C.J."/>
            <person name="Margarit I."/>
            <person name="Rosini R."/>
        </authorList>
    </citation>
    <scope>NUCLEOTIDE SEQUENCE [LARGE SCALE GENOMIC DNA]</scope>
    <source>
        <strain evidence="5 7">CZ-PW-140</strain>
    </source>
</reference>
<proteinExistence type="inferred from homology"/>
<dbReference type="InterPro" id="IPR014268">
    <property type="entry name" value="GtfB"/>
</dbReference>
<name>A0A0E1EIM4_STRAG</name>
<comment type="caution">
    <text evidence="6">The sequence shown here is derived from an EMBL/GenBank/DDBJ whole genome shotgun (WGS) entry which is preliminary data.</text>
</comment>
<dbReference type="EMBL" id="QHGZ01000247">
    <property type="protein sequence ID" value="RDY75739.1"/>
    <property type="molecule type" value="Genomic_DNA"/>
</dbReference>